<dbReference type="FunFam" id="1.10.287.950:FF:000001">
    <property type="entry name" value="Methyl-accepting chemotaxis sensory transducer"/>
    <property type="match status" value="1"/>
</dbReference>
<dbReference type="CDD" id="cd07560">
    <property type="entry name" value="Peptidase_S41_CPP"/>
    <property type="match status" value="1"/>
</dbReference>
<evidence type="ECO:0000259" key="7">
    <source>
        <dbReference type="PROSITE" id="PS50106"/>
    </source>
</evidence>
<dbReference type="Gene3D" id="2.30.42.10">
    <property type="match status" value="1"/>
</dbReference>
<feature type="region of interest" description="Disordered" evidence="5">
    <location>
        <begin position="4514"/>
        <end position="4574"/>
    </location>
</feature>
<evidence type="ECO:0000259" key="8">
    <source>
        <dbReference type="PROSITE" id="PS50111"/>
    </source>
</evidence>
<feature type="region of interest" description="Disordered" evidence="5">
    <location>
        <begin position="3798"/>
        <end position="3819"/>
    </location>
</feature>
<feature type="compositionally biased region" description="Basic and acidic residues" evidence="5">
    <location>
        <begin position="3865"/>
        <end position="3881"/>
    </location>
</feature>
<feature type="compositionally biased region" description="Low complexity" evidence="5">
    <location>
        <begin position="4849"/>
        <end position="4858"/>
    </location>
</feature>
<feature type="compositionally biased region" description="Polar residues" evidence="5">
    <location>
        <begin position="1666"/>
        <end position="1681"/>
    </location>
</feature>
<feature type="region of interest" description="Disordered" evidence="5">
    <location>
        <begin position="5712"/>
        <end position="5731"/>
    </location>
</feature>
<dbReference type="Gene3D" id="3.40.50.1820">
    <property type="entry name" value="alpha/beta hydrolase"/>
    <property type="match status" value="1"/>
</dbReference>
<feature type="transmembrane region" description="Helical" evidence="6">
    <location>
        <begin position="6"/>
        <end position="30"/>
    </location>
</feature>
<dbReference type="Gene3D" id="1.10.287.950">
    <property type="entry name" value="Methyl-accepting chemotaxis protein"/>
    <property type="match status" value="1"/>
</dbReference>
<organism evidence="10">
    <name type="scientific">Tanacetum cinerariifolium</name>
    <name type="common">Dalmatian daisy</name>
    <name type="synonym">Chrysanthemum cinerariifolium</name>
    <dbReference type="NCBI Taxonomy" id="118510"/>
    <lineage>
        <taxon>Eukaryota</taxon>
        <taxon>Viridiplantae</taxon>
        <taxon>Streptophyta</taxon>
        <taxon>Embryophyta</taxon>
        <taxon>Tracheophyta</taxon>
        <taxon>Spermatophyta</taxon>
        <taxon>Magnoliopsida</taxon>
        <taxon>eudicotyledons</taxon>
        <taxon>Gunneridae</taxon>
        <taxon>Pentapetalae</taxon>
        <taxon>asterids</taxon>
        <taxon>campanulids</taxon>
        <taxon>Asterales</taxon>
        <taxon>Asteraceae</taxon>
        <taxon>Asteroideae</taxon>
        <taxon>Anthemideae</taxon>
        <taxon>Anthemidinae</taxon>
        <taxon>Tanacetum</taxon>
    </lineage>
</organism>
<dbReference type="InterPro" id="IPR029045">
    <property type="entry name" value="ClpP/crotonase-like_dom_sf"/>
</dbReference>
<feature type="compositionally biased region" description="Basic and acidic residues" evidence="5">
    <location>
        <begin position="1597"/>
        <end position="1609"/>
    </location>
</feature>
<dbReference type="Pfam" id="PF00672">
    <property type="entry name" value="HAMP"/>
    <property type="match status" value="1"/>
</dbReference>
<dbReference type="SUPFAM" id="SSF52096">
    <property type="entry name" value="ClpP/crotonase"/>
    <property type="match status" value="1"/>
</dbReference>
<keyword evidence="6" id="KW-1133">Transmembrane helix</keyword>
<dbReference type="CDD" id="cd11386">
    <property type="entry name" value="MCP_signal"/>
    <property type="match status" value="1"/>
</dbReference>
<dbReference type="InterPro" id="IPR000073">
    <property type="entry name" value="AB_hydrolase_1"/>
</dbReference>
<feature type="compositionally biased region" description="Basic residues" evidence="5">
    <location>
        <begin position="3641"/>
        <end position="3653"/>
    </location>
</feature>
<feature type="region of interest" description="Disordered" evidence="5">
    <location>
        <begin position="3622"/>
        <end position="3660"/>
    </location>
</feature>
<feature type="region of interest" description="Disordered" evidence="5">
    <location>
        <begin position="4838"/>
        <end position="4858"/>
    </location>
</feature>
<dbReference type="InterPro" id="IPR029058">
    <property type="entry name" value="AB_hydrolase_fold"/>
</dbReference>
<comment type="similarity">
    <text evidence="3">Belongs to the methyl-accepting chemotaxis (MCP) protein family.</text>
</comment>
<evidence type="ECO:0000259" key="9">
    <source>
        <dbReference type="PROSITE" id="PS50885"/>
    </source>
</evidence>
<dbReference type="SUPFAM" id="SSF50156">
    <property type="entry name" value="PDZ domain-like"/>
    <property type="match status" value="1"/>
</dbReference>
<feature type="compositionally biased region" description="Basic and acidic residues" evidence="5">
    <location>
        <begin position="1629"/>
        <end position="1643"/>
    </location>
</feature>
<dbReference type="SMART" id="SM00245">
    <property type="entry name" value="TSPc"/>
    <property type="match status" value="1"/>
</dbReference>
<dbReference type="CDD" id="cd06782">
    <property type="entry name" value="cpPDZ_CPP-like"/>
    <property type="match status" value="1"/>
</dbReference>
<dbReference type="NCBIfam" id="TIGR00225">
    <property type="entry name" value="prc"/>
    <property type="match status" value="1"/>
</dbReference>
<dbReference type="FunFam" id="3.90.226.10:FF:000090">
    <property type="entry name" value="Tail-specific protease"/>
    <property type="match status" value="1"/>
</dbReference>
<dbReference type="GO" id="GO:0006935">
    <property type="term" value="P:chemotaxis"/>
    <property type="evidence" value="ECO:0007669"/>
    <property type="project" value="InterPro"/>
</dbReference>
<dbReference type="SUPFAM" id="SSF53474">
    <property type="entry name" value="alpha/beta-Hydrolases"/>
    <property type="match status" value="1"/>
</dbReference>
<dbReference type="InterPro" id="IPR036034">
    <property type="entry name" value="PDZ_sf"/>
</dbReference>
<feature type="compositionally biased region" description="Basic residues" evidence="5">
    <location>
        <begin position="3770"/>
        <end position="3780"/>
    </location>
</feature>
<feature type="region of interest" description="Disordered" evidence="5">
    <location>
        <begin position="3832"/>
        <end position="3882"/>
    </location>
</feature>
<feature type="transmembrane region" description="Helical" evidence="6">
    <location>
        <begin position="189"/>
        <end position="208"/>
    </location>
</feature>
<feature type="compositionally biased region" description="Gly residues" evidence="5">
    <location>
        <begin position="3736"/>
        <end position="3748"/>
    </location>
</feature>
<feature type="compositionally biased region" description="Gly residues" evidence="5">
    <location>
        <begin position="4547"/>
        <end position="4556"/>
    </location>
</feature>
<feature type="region of interest" description="Disordered" evidence="5">
    <location>
        <begin position="3467"/>
        <end position="3509"/>
    </location>
</feature>
<dbReference type="Pfam" id="PF12729">
    <property type="entry name" value="4HB_MCP_1"/>
    <property type="match status" value="1"/>
</dbReference>
<evidence type="ECO:0000256" key="6">
    <source>
        <dbReference type="SAM" id="Phobius"/>
    </source>
</evidence>
<protein>
    <submittedName>
        <fullName evidence="10">Carboxyl-terminal-processing peptidase 2, chloroplastic isoform X1</fullName>
    </submittedName>
</protein>
<feature type="compositionally biased region" description="Basic residues" evidence="5">
    <location>
        <begin position="4721"/>
        <end position="4739"/>
    </location>
</feature>
<feature type="region of interest" description="Disordered" evidence="5">
    <location>
        <begin position="3935"/>
        <end position="3985"/>
    </location>
</feature>
<feature type="compositionally biased region" description="Basic residues" evidence="5">
    <location>
        <begin position="531"/>
        <end position="544"/>
    </location>
</feature>
<feature type="region of interest" description="Disordered" evidence="5">
    <location>
        <begin position="3555"/>
        <end position="3584"/>
    </location>
</feature>
<proteinExistence type="inferred from homology"/>
<dbReference type="InterPro" id="IPR004447">
    <property type="entry name" value="Peptidase_S41A"/>
</dbReference>
<feature type="compositionally biased region" description="Low complexity" evidence="5">
    <location>
        <begin position="5772"/>
        <end position="5783"/>
    </location>
</feature>
<evidence type="ECO:0000256" key="2">
    <source>
        <dbReference type="ARBA" id="ARBA00022481"/>
    </source>
</evidence>
<feature type="region of interest" description="Disordered" evidence="5">
    <location>
        <begin position="5442"/>
        <end position="5497"/>
    </location>
</feature>
<dbReference type="PANTHER" id="PTHR43531">
    <property type="entry name" value="PROTEIN ICFG"/>
    <property type="match status" value="1"/>
</dbReference>
<name>A0A699GHA9_TANCI</name>
<dbReference type="GO" id="GO:0006508">
    <property type="term" value="P:proteolysis"/>
    <property type="evidence" value="ECO:0007669"/>
    <property type="project" value="InterPro"/>
</dbReference>
<feature type="region of interest" description="Disordered" evidence="5">
    <location>
        <begin position="4684"/>
        <end position="4746"/>
    </location>
</feature>
<comment type="similarity">
    <text evidence="1">Belongs to the peptidase S41A family.</text>
</comment>
<feature type="compositionally biased region" description="Basic and acidic residues" evidence="5">
    <location>
        <begin position="3266"/>
        <end position="3275"/>
    </location>
</feature>
<dbReference type="GO" id="GO:0008236">
    <property type="term" value="F:serine-type peptidase activity"/>
    <property type="evidence" value="ECO:0007669"/>
    <property type="project" value="InterPro"/>
</dbReference>
<dbReference type="InterPro" id="IPR001478">
    <property type="entry name" value="PDZ"/>
</dbReference>
<dbReference type="PROSITE" id="PS50885">
    <property type="entry name" value="HAMP"/>
    <property type="match status" value="1"/>
</dbReference>
<feature type="compositionally biased region" description="Low complexity" evidence="5">
    <location>
        <begin position="4684"/>
        <end position="4693"/>
    </location>
</feature>
<dbReference type="InterPro" id="IPR040573">
    <property type="entry name" value="TSP_N"/>
</dbReference>
<feature type="compositionally biased region" description="Low complexity" evidence="5">
    <location>
        <begin position="1619"/>
        <end position="1628"/>
    </location>
</feature>
<dbReference type="InterPro" id="IPR003660">
    <property type="entry name" value="HAMP_dom"/>
</dbReference>
<feature type="compositionally biased region" description="Low complexity" evidence="5">
    <location>
        <begin position="5617"/>
        <end position="5644"/>
    </location>
</feature>
<feature type="region of interest" description="Disordered" evidence="5">
    <location>
        <begin position="281"/>
        <end position="303"/>
    </location>
</feature>
<accession>A0A699GHA9</accession>
<feature type="region of interest" description="Disordered" evidence="5">
    <location>
        <begin position="1592"/>
        <end position="1681"/>
    </location>
</feature>
<feature type="region of interest" description="Disordered" evidence="5">
    <location>
        <begin position="3244"/>
        <end position="3309"/>
    </location>
</feature>
<dbReference type="Pfam" id="PF17804">
    <property type="entry name" value="TSP_NTD"/>
    <property type="match status" value="1"/>
</dbReference>
<feature type="region of interest" description="Disordered" evidence="5">
    <location>
        <begin position="3177"/>
        <end position="3203"/>
    </location>
</feature>
<dbReference type="InterPro" id="IPR047347">
    <property type="entry name" value="YvaQ-like_sensor"/>
</dbReference>
<feature type="region of interest" description="Disordered" evidence="5">
    <location>
        <begin position="5744"/>
        <end position="5785"/>
    </location>
</feature>
<feature type="compositionally biased region" description="Low complexity" evidence="5">
    <location>
        <begin position="3755"/>
        <end position="3769"/>
    </location>
</feature>
<keyword evidence="6" id="KW-0472">Membrane</keyword>
<evidence type="ECO:0000256" key="3">
    <source>
        <dbReference type="ARBA" id="ARBA00029447"/>
    </source>
</evidence>
<feature type="compositionally biased region" description="Gly residues" evidence="5">
    <location>
        <begin position="3952"/>
        <end position="3961"/>
    </location>
</feature>
<dbReference type="Gene3D" id="3.90.226.10">
    <property type="entry name" value="2-enoyl-CoA Hydratase, Chain A, domain 1"/>
    <property type="match status" value="1"/>
</dbReference>
<dbReference type="SUPFAM" id="SSF58104">
    <property type="entry name" value="Methyl-accepting chemotaxis protein (MCP) signaling domain"/>
    <property type="match status" value="1"/>
</dbReference>
<dbReference type="InterPro" id="IPR004090">
    <property type="entry name" value="Chemotax_Me-accpt_rcpt"/>
</dbReference>
<dbReference type="PROSITE" id="PS50111">
    <property type="entry name" value="CHEMOTAXIS_TRANSDUC_2"/>
    <property type="match status" value="1"/>
</dbReference>
<feature type="domain" description="HAMP" evidence="9">
    <location>
        <begin position="210"/>
        <end position="262"/>
    </location>
</feature>
<evidence type="ECO:0000256" key="1">
    <source>
        <dbReference type="ARBA" id="ARBA00009179"/>
    </source>
</evidence>
<dbReference type="GO" id="GO:0004888">
    <property type="term" value="F:transmembrane signaling receptor activity"/>
    <property type="evidence" value="ECO:0007669"/>
    <property type="project" value="InterPro"/>
</dbReference>
<feature type="compositionally biased region" description="Basic and acidic residues" evidence="5">
    <location>
        <begin position="6416"/>
        <end position="6438"/>
    </location>
</feature>
<dbReference type="CDD" id="cd19411">
    <property type="entry name" value="MCP2201-like_sensor"/>
    <property type="match status" value="1"/>
</dbReference>
<feature type="compositionally biased region" description="Polar residues" evidence="5">
    <location>
        <begin position="283"/>
        <end position="303"/>
    </location>
</feature>
<dbReference type="PROSITE" id="PS50106">
    <property type="entry name" value="PDZ"/>
    <property type="match status" value="1"/>
</dbReference>
<feature type="domain" description="Methyl-accepting transducer" evidence="8">
    <location>
        <begin position="267"/>
        <end position="496"/>
    </location>
</feature>
<dbReference type="InterPro" id="IPR051310">
    <property type="entry name" value="MCP_chemotaxis"/>
</dbReference>
<sequence length="7795" mass="831050">MKNLNIGARLGIGFGIVLLLLAAMTAIAVVRMQSANEITDRLINTSYKNQRMVSEWAKIIEINAVRTAAAFQTTVAPEQKAYEADIAAASGRSGELQEAINKSIRNPGVRTQYDQVLVARGAYVDVRKQLFQLKEAGNLEQGKQVYETGLVPKAAAYLAEVNKLQTLQMAAADGIASDVLASYASTRTIIVALGLVALALGIGFAMWITRSITGPINRALEVAETVSSGDLTSVITVDSRDETGRLMQALKNMNDNLVKIVAQVRSGTDTMATASAEIAAGNQDLSSRTEQQASSLEETASSMEELTATVRQNVDNAREANRLAQDAAGVANRGGAVVADVVSTMGSINDSSRKIVDIISVIDGIAFQTNILALNAAVEAARAGEQGRGFAVVATEVRNLAQRSAAAAKEIKGLIDDSVQKVEAGSALVDQAGHTMTEIVQGISQVTSIMGDITNASVEQSAGIEQVNQAITEMDQVTQQNAALVEQASAAAEAMQEQAAGLSQVQLPPGRQHRARPRRPRPGRTPTSGKSFKRRCRQQRKPGAGRRLGLHQVFRFFLGNERRRLVRHIDEPGQVFQVVVAHVAVLVAYLGELVRIGQEDFGHQLVHIEFAHAGAAAQLDAQAVRVQGGAHGAHLGTGAHEHPAVARDFIKAAARQRLGAGFADRIRHAYRHHGHHAVADAQPGPLLGRDAGVRHQGRMLDQAFHAAQAFGQRKDFAMLEEPACPRQVGSELDRDDAAEAVHLARGQRMLRVRGQARIINLAHLRLLLQPLSELERAAAVALHADRQRLDAAQHQEAVERAGNRPHRILQKAQLLAPGRLVRLATDDGDAADHVRVAVQILGCRVHHDVEAVLERALHERAGKRIVGHGNDAALAADGGNRLQIGQLEHGIGGRFHPDHFGVGTQRGQQVGRVGEVGVREIVAGAAPAHALEQAVAAAVHVVAGHDVGARIEQLEHGGYGGQARGERVGLRAAFEVGHAALESPARGIVRAPIVEPLVHAGTVLHIRGRGVNGRHDGAGGRVVEQVEAGDQAVENVAVGHHGREAGVEHGAQRMQVRLRVQGVEPARHGGADRLGEAGRVGVHREQQVRFVDDACQLAVGNHGQLRQVGRAHAVESDQQRVGGRHADHLAGVVPAPDQVAQVALGRVFDQALVLHPAVVVHLGQVAGAGVAHEADHALGCGLRAAVLQRGGQQGAGGRTAGDAFLAQQGAGRVETLLVGDGVGLLDAGHVGNRRYKIFADAFHGPATAGLAHAAGGDVVGQDRALRVGQDEVHVRRHAAEVAREAGQRAGRADAHHNGVHVVARLLPDFRAGGGFVGQRIGGIVELVGKPCARCFLCQARGKVLVVLGMALAHVGAGGAYFGAQRLQMQHFFGGHFIGHDQQHPVAFQPSDQGQAEAGIAGSGFDDGAARLQPAVGLGRFDHGHADAVLDGAAGVLRFELEEQLAGAGVEAGDLDQRRVADQGKQGGYGHPGLLVSRGERTASMHFFPGPRITSVYNRAHSFLQPRQRCAVPLFLERHGKSSLQVFGNERRQEYLPAAGRTQLQGKRHGGAAAHIGTRWPRRLWRDRLAHRPEKRRHHVHCRHRLCRPVTRRQGGLRADRRGAVPDRRPGQPVPRLRRAAGAGRQPGRNQDHLQVRQKGDHEHPHRRTRRAGARRRPARTVRGSPHHTNQQEQHVKSDQTPIDTITSRRTAIAGTIGAAAAAVAAGMPSLASAAPAAARPGATMDSGFVTVKDGAQIFYKDWGPKDAPVVWFHHGWPLTADDWDAQMMFFLQNGYRVIAHDRRGHGRSTQTDKGNDMDTYSSDTAELVAALKVKKAIHVGHSTGGGEVARYTRQHGKGLVTKAVLISSVPPIMVKSDTNPDGVPLSVFDDIRKGTAFNRPQFYMDLTLPFYGFNRPGAKVSEAVRNNWWRQGMMGGVKAAYDCVFQFAQRRQVGQAGQERQADLVPGLPARHANHPRRRHQRRPAEVLQVLIDRSRAAMAPAAARHNRDAVRTGVPLRARHGAHGRIAEHIAFPFRAASEGAKIEHLDRAAIDGDADPHPAGRGQRMHRHGHHLDVHPACLPVVDAPCQRRSVRHARRQREHAAQAAALAAQQGQHLGRLRIHGKDRRLEDGQAARRLVHHVPPLAVRQPVVVRRVRRQLRVRRFGPYHLLPGAGLALARQAGRQLQSQDARVEAGAGADRVQHQLEIRILAVGRQRGADLFGLLAQCFETGQPPARLLAARAQVGVDAVGRGRLGLAKAHELGSAFPRQGIKFLLQGGDGVRVPGAELGRVPVAAMLRRRVRQPGVIERQVQEILGQVFERLDVAHVDDPHAAGAGLPGAVQLFAHQSGRGGAQPQVVVRTAPVRQVVVNARAARALALLGRAQLGQVAVVIVGPDDGGVVRHLEPGLVEVQHFLVHGERLRHLRGRPARGPGQHGALQADDLGHGVARLGRRAGAFHGRIVHAAHAQAVDVLVILDVIHALLPVAEHAVAVGEEIEGAVFRPPLAHVVAHHRLRVRRAHHDRMVARHLRVAGELVERPGAVVHGGPDGVGLQAPQQFVDARVGGRADVPGRRIVRLRGPRLQAPVLVVEEHAAVFDGRRSRQHGAIHHVQPLLPARRHVGPPLPGRDTELARQVHHAPDGAARVRPGDQQKLLVLGADDRAAIAFPLAAQAVRCDACAGGHRCHRCHRRRVVATEHDADGGAGIEPGADARRLPGQRLQVAAEQAGGKRGAGRVFMDDAGNCAAVEQREGAGGHGAGQRRQQPIQQAPRHVAHGHGVVAAGVADLPVQRMRGLDAVHVHCDAQARRLRHLHRAADDLQRLAGEALRAFLPDPVGVDGSDGARRGGRRVGEHGQRNIEMVVRVRAPGQPPVGAQLRQSHGALHGPEMRVGQRDVHRAQQVRVGHLPPVGGDHVGGGGDAGGAPEFGHDFAARITVFRAARVFRVSEQVAVAAANVDGFAQAPGAVGVHRDPRIGVALLDGGHGLQFLGARHHAALELEVAEAVAGAGRLRQVGNRSRRQRFLVPHPVPVVPGLVAGKIGQVGAAPVADIKQVGQHGHAVALLAVAQQFAHGHAQVLPQQVEQRRFHGRDHIFQPQVDFMRLQQHGRFLRGRDLVLPFSAAVGNQLAQGVEGVVVTADGRADHGRDGPLQLLQDALAARHFAHAGVAGGIREQYQVAREPRGMGAAQVEQHAVVARNGDHAHGGNGGSGHGREAQRNLTGPPGLPVECKSVALIIRSIHGCRSSHAVGVVPGCCLSPYCARQPPADRRRGSGGGAPAVPQPVGHGRHQDRDRPERLAAVGARAHRRHAARRRRDPPGRRARHGQRHRAPEQFRRRVGQLFGPRLHGRPQLRFRLPGQRLQFQPRLQRAARHCQRQQHRDPERAGCRAVRPWRAGRHHQYRHQETAVPARVRAGTIGGQPRHLPHRCRSDGAARRVCRLPPQRRIRAGRQLPRCAVEPAPAGVAVRHLAPHRRHHAVVRTGADRPARVFRPRRGGRQGRAGADPEFAVSRRSGRRQDPRQVHRPPGIPAARFPGRLVAAKRAVVPQQSHAWLFERRRRLAGRRPYPVAPAPLPRFFGPGLVRPGGTAGQADHGRRPPQRAGRRGWLPFPDQPGAVDQHARAAVVHRRICAGPGRAGRAVEGAAGRAARRVPPAHHQCAAGRTHQRAAHRGHQSPRRAGLSADGAGLAVRVGRQVVPSQQRHQHRQRRVSGGVQPGVRSGRKGRQRRRQVERHPGRVFDQEAERVDGEPGRQQFFAGSGRGGQQGRGAGRGGRKRQPAAGARARCAGPARLAGRRRQLRGRAQWRRGDFAQLYAAGVHDRQAGGDVRRHPPAAPVARRRQPVRQGVLRQRLPADLGGARRGPARQAHCPLPILTDGYDGTTQGPGGVDRRHARAGDDDHDARPRARNVFPALAGQRSDGRGHGGPGAVLQPVCRAFLRADVRVPDRVVGLAVRASGQRPPFGHGLPAQARTVPGGAGSVGGQRGVDRRVPAADDLPAGDLGDRPGHDRAGAAAPLAACGAGGLGLRAVDHFARPWFPGGARGHEDQGQLSAAAVDRRDRARLRGRAVVCAHDGVGAAAQPADRHGRGGAGAAAGAARLESLWRNAGLGARRLGAAHRDVVPQRHQVSAVAGIPAADAGRRVARAGLAGAARAPFPASVRVVRRRPDVLLPAAPVRAAGTAKAGGSCAGRQLRQPLRVRQPMDGVAAVRRADPVVVLAVQGVWRIQAAHQHGMGARLARDRGLEFEALDLAHHQHVAQDGHCRVGAHEHQGAGERTGLLQDVADHDRGGDACGVAEGIEQCAAQAASFLGRRIGHHSPAQCADALAEEGQRHHGNDQPVRFHVVTDNHGHGQQHAAHDRGLARHGLRIAALDQAIRDHAAQHAAEETGHRRQRGHEARLQDGHVAFGHQVDREPGQEEISEGVDAVLADVNAQQHAVAQQLADRRAGIDLAADNLFILAFQVDQRAAGSDVVELGFVDLRMVFRAINQFEPDERHDDAEAAHHVEHALPAMFVHQPAHQRGKQHGGEILRRIEDGCRRTAFGGREPRRRQPAVARERRRFGRAHQQPQGEQGGEGGGAGQQTHGAHQHGEHGPQEDAEEIGNLGAETVEQPAARQLGQHIRPCKGGEHVAHFHGRQAEHAFQFGTGNRDGGAIGIINGGDREQNGQNQPAYPRALPGAGRRAPAGSALSCRHRNTGRCAVAFAAHWPRPGASGRRPPATPHTLPARAPRPCPGSATAPCARASRPPRAHCRRRSRRPARRRAIAGPRPGWLPAAPGCPGDCGDADHAVAPDVRLPGSVQAPRQFRPQQGIALVVGLRRTIVVVHRVAAGHQVARLRRLVSARQRYPHLIARAAGQLPQQLGHGAEHARGRRPVPGAAGAGGEPFPAQAQVCLQTRGDRPFVLRKHGQLAHAGMVILVEAVCRGIGRVRFAGGIGPGARSRVALAAVFRAPHLRCLPADRHVVPARQRAHEFSAGGHAALGGARTHRAIEPGNAGRVAAVEQIVALAAAVLGAGLDRHFAGPDLLQPGRIGFKEAAVEAAAPARIGPGGGRALQGGFGLCPVRLAAGKVEQSLPGQGAAATGPEVRAWRGAEAAGAGGVAVGQAAHGRRARVGAIGTIGTSGTGGTSGTSGTGGTRGTRGTSSGALVGNELVALARVAGGGGHAVADGVAAPGPLRGRGRAGGARLSGGADGHRLPVSAGSLAQDDVDGAGHRLGAGIGLGAALDLDPLHQVGRQRGDVEVGRRRLAVDQEPGIAAPESAHAHLGADHAQPRLALERVGQRGVAITLQVVAAHDDPAEAIVAAQLAAVGRLDVDLLQRVTDAGQPGTNGRTRLVYFGPYEPPVFPALVVPRTADQPWPVDPVMRRRRCQHLCRRGARPRHAQLPADGARLVVRLRGNDGAELPAVSGLPAAPGMAGHAAPAHRRLPGVHGAVLAVGHAGTGIPALLQAGPRAHPGQRLAVLAGRRAGRHAPVAGTPAPGRPARSAGAAFHVQYAQRDRRRGADRRPAGSARRPRAPGRPAALRAVQQRARLGGPAAGVAVRQRLPRFAAAAVRRPAAGAGGGRASAGRRSGVPAHAVATAGEQPGVCAAGNAAARTGHRPARPCAHQPAPRPGANGGLDRGGRLRQRGGSACCHGHPCGRPDPAGRADAGGIRPGPGARAEPAGTAAADRVRHGAPGPCARRVRGPCARLPGKTGGRPPPAAGARAGPHIARPARDLYRCVAPVCRSGAGLLAGSHRALGRPHGQGRPGRGALDRSGRQLRGAAYGARNHAPPHAAGGAGTVSGPAAVSTHPSPHAGAARPAGRLAPGAGGRLYAGPALRPRAARQRTRQRHLVAVLELLLELEQHQVVAARRQRYRLAGGQVERGHLAHAHHVFHHFHLVHFHHAGGRRAHAHQAAVLGGSERHERARDFLRGHRGAHPGLVHAGGLFGVDQLAQVVRALLGRLVVLEAEPDPAVGVEHIGDGRMVHRIRGAAGHLAIHDLEVARHLGGLFGSAAHGHEGGVERGHVLGQQRSRIALGVDGREHHLQLGAVRAQQALDVHGAGQRRGAHVGTLGKAEEQQHGFAAEVAQRGRLAVGVGQLKIGADGSAREVDRSEPAGPGRQRQRGHGREKISSLHSNPGCIMGRRRDRRGSGAGAIAGVAAQVKDAHHFHQVVRLVLQRSGGGGRFLDQRGILLGHLVHLGDGVVHLADAGALLVAGAADLGHDIGHAAHAVHHFLHGGAGLLHLAAAHVDLADGVVDQFLDFLGGRGRALRQVAHFGRHHGKAAALFARARRFHGRVQGQDIGLERNAVDDGNDVDDLARRRVDRAHGVHDLGHHFAALGGNAGRGHRHLVRLRGVVGVLAHGAAQLFHRRGRLFQAGRLFFRAARQVEVAVGDFGGGGGDLLGAGAHLAHHARQVVADAVQGAQHQADFIVAVHVELDVEVALGDAVGRFLGAGQRTRDDSAHQQEQDDRKDRQRSQADQRVAVAQRGRFARDFLGVGAAHDQPVPVLEGVEFDDFFAWRIGGAIGPAVGQAAGFGVEHFLDDGIAVRALDVEQVLAFTLGVDQRGALFFAGRGIDHVDVAGVADLDRLDLFLEHVHVLGDVEADEQHADHIAAGVLDGVVLGDELLAEQRGQADVAVTGAQQGIAGVGMVELGAHCALAVFFFQRRGYAHELGAVGGKHGGDHAGVVGELVEDGEVQIDGLTTVQQRRRRLAGDLDGSGRVQRKLAAFELGCEQAGKAGRLVGHGVVKHFHGVADAVQRVGHVGLGALGQHAGRADINEHQHDGQDHADQCKREDGNLGADAPVAGMKDGFVHWISWKVISVYRSETNMLPKVRGALRKAGKHLPHELRRAGKVGDAGHAVDNLGEILAGFCLKAIKILTYLKIFFMKNNDLKAGAAVPDKAADAPIKPQVGQTQAAVLASRVLTKLHYKAAPLDDAMSEKIFDRYFKSLDSEKLFFTQADLNQYAIVRTRLDDAINGENLSVPFAIFNLYQTRLADRIAYARELVKTGKFEFASDETYQFDREKADWVKNDADMKELWRKRVKNEWLRLKLAGKDDKSIRETLDKRYESYLSPSRKPTSEDVFQIFMNAYAMSIEPHTNYLGPRAADNFDIAMRLSLEGIGCVLQSRDDYTVVREVVPGSPAGLSGKIKVGDRIVAVAKDEKSPLTEVLGWRLDDVVALIRGAKDSTVKLEIIPADAGPDGKHAFVSLVRQKISMEEQSAKKTIYEVKDGNAKRRVGVISLPTFYQDFEARRKGDKDFKSATRDVERLLVELKKDKVDNVLIDLRNNGGGSLNEAVELTGLFIDKGPVVMQRSADKKVDIESDTRAGMAWDGPMGVLINRGSASASEIFAAAIQDYGRGVIIGEPSFGKGTVQTLFSLDRFAQDDKVRYGEVKFTIAQFFRINGGTTQLRGVTPDLKLPTMTDADSFGESSYDNALPWVQIQPAPFIPAGDLKEILPVLDKKHTARVAKDKDFQYLAEDIALVNKQRKENSISLNEAVRRKEREQQEARSKLREARLLAATPGADDPILLPDPKAALDKAIAAKPANGKTAPVPKVAGVKGALRSDDGLQGAERSLAAELEAEKLAKSAKDVLLNEAIHILADEVALLKTDTRMAARVLPLAARAPGQQAQAGQQHGVGLRFRHGRHAVAGQDRADRQQVGHGGGAVGGHTERLHGAGRGVFQRKQVESAGLALLVAEDHFFRVRAAAHGQGLADQFLLEIHRACGIERNPFEILLGEHAVTHRCAIDRQVQAGDLGDVDRARSIFGSLDQRRIKRQLGKRGRSAVFICPLDIEGHQTGVRKRGESEGAQRDGSGDDFFQRTLHDRSRLEVNW</sequence>
<evidence type="ECO:0000256" key="5">
    <source>
        <dbReference type="SAM" id="MobiDB-lite"/>
    </source>
</evidence>
<feature type="region of interest" description="Disordered" evidence="5">
    <location>
        <begin position="6062"/>
        <end position="6100"/>
    </location>
</feature>
<dbReference type="Pfam" id="PF00015">
    <property type="entry name" value="MCPsignal"/>
    <property type="match status" value="1"/>
</dbReference>
<dbReference type="InterPro" id="IPR020992">
    <property type="entry name" value="Tail_Prtase_C"/>
</dbReference>
<dbReference type="Pfam" id="PF11818">
    <property type="entry name" value="DUF3340"/>
    <property type="match status" value="1"/>
</dbReference>
<feature type="compositionally biased region" description="Basic residues" evidence="5">
    <location>
        <begin position="3697"/>
        <end position="3708"/>
    </location>
</feature>
<feature type="region of interest" description="Disordered" evidence="5">
    <location>
        <begin position="7613"/>
        <end position="7635"/>
    </location>
</feature>
<dbReference type="InterPro" id="IPR024478">
    <property type="entry name" value="HlyB_4HB_MCP"/>
</dbReference>
<dbReference type="InterPro" id="IPR005151">
    <property type="entry name" value="Tail-specific_protease"/>
</dbReference>
<feature type="compositionally biased region" description="Basic residues" evidence="5">
    <location>
        <begin position="1644"/>
        <end position="1659"/>
    </location>
</feature>
<feature type="compositionally biased region" description="Gly residues" evidence="5">
    <location>
        <begin position="5095"/>
        <end position="5113"/>
    </location>
</feature>
<dbReference type="GO" id="GO:0007165">
    <property type="term" value="P:signal transduction"/>
    <property type="evidence" value="ECO:0007669"/>
    <property type="project" value="UniProtKB-KW"/>
</dbReference>
<dbReference type="InterPro" id="IPR004089">
    <property type="entry name" value="MCPsignal_dom"/>
</dbReference>
<dbReference type="SMART" id="SM00228">
    <property type="entry name" value="PDZ"/>
    <property type="match status" value="1"/>
</dbReference>
<feature type="region of interest" description="Disordered" evidence="5">
    <location>
        <begin position="5091"/>
        <end position="5119"/>
    </location>
</feature>
<dbReference type="PANTHER" id="PTHR43531:SF14">
    <property type="entry name" value="METHYL-ACCEPTING CHEMOTAXIS PROTEIN I-RELATED"/>
    <property type="match status" value="1"/>
</dbReference>
<gene>
    <name evidence="10" type="ORF">Tci_000176</name>
</gene>
<feature type="region of interest" description="Disordered" evidence="5">
    <location>
        <begin position="3673"/>
        <end position="3780"/>
    </location>
</feature>
<dbReference type="CDD" id="cd06225">
    <property type="entry name" value="HAMP"/>
    <property type="match status" value="1"/>
</dbReference>
<feature type="compositionally biased region" description="Basic residues" evidence="5">
    <location>
        <begin position="4523"/>
        <end position="4539"/>
    </location>
</feature>
<feature type="region of interest" description="Disordered" evidence="5">
    <location>
        <begin position="498"/>
        <end position="544"/>
    </location>
</feature>
<feature type="region of interest" description="Disordered" evidence="5">
    <location>
        <begin position="6414"/>
        <end position="6439"/>
    </location>
</feature>
<feature type="domain" description="PDZ" evidence="7">
    <location>
        <begin position="7072"/>
        <end position="7145"/>
    </location>
</feature>
<evidence type="ECO:0000256" key="4">
    <source>
        <dbReference type="PROSITE-ProRule" id="PRU00284"/>
    </source>
</evidence>
<comment type="caution">
    <text evidence="10">The sequence shown here is derived from an EMBL/GenBank/DDBJ whole genome shotgun (WGS) entry which is preliminary data.</text>
</comment>
<feature type="compositionally biased region" description="Basic and acidic residues" evidence="5">
    <location>
        <begin position="3709"/>
        <end position="3727"/>
    </location>
</feature>
<keyword evidence="4" id="KW-0807">Transducer</keyword>
<keyword evidence="6" id="KW-0812">Transmembrane</keyword>
<feature type="compositionally biased region" description="Basic residues" evidence="5">
    <location>
        <begin position="511"/>
        <end position="522"/>
    </location>
</feature>
<feature type="region of interest" description="Disordered" evidence="5">
    <location>
        <begin position="5573"/>
        <end position="5684"/>
    </location>
</feature>
<dbReference type="Pfam" id="PF03572">
    <property type="entry name" value="Peptidase_S41"/>
    <property type="match status" value="1"/>
</dbReference>
<dbReference type="PRINTS" id="PR00260">
    <property type="entry name" value="CHEMTRNSDUCR"/>
</dbReference>
<feature type="compositionally biased region" description="Basic residues" evidence="5">
    <location>
        <begin position="3282"/>
        <end position="3306"/>
    </location>
</feature>
<evidence type="ECO:0000313" key="10">
    <source>
        <dbReference type="EMBL" id="GEU28198.1"/>
    </source>
</evidence>
<dbReference type="Pfam" id="PF00595">
    <property type="entry name" value="PDZ"/>
    <property type="match status" value="1"/>
</dbReference>
<dbReference type="Pfam" id="PF00561">
    <property type="entry name" value="Abhydrolase_1"/>
    <property type="match status" value="1"/>
</dbReference>
<feature type="compositionally biased region" description="Low complexity" evidence="5">
    <location>
        <begin position="5442"/>
        <end position="5464"/>
    </location>
</feature>
<dbReference type="GO" id="GO:0005886">
    <property type="term" value="C:plasma membrane"/>
    <property type="evidence" value="ECO:0007669"/>
    <property type="project" value="TreeGrafter"/>
</dbReference>
<keyword evidence="2" id="KW-0488">Methylation</keyword>
<dbReference type="SMART" id="SM00283">
    <property type="entry name" value="MA"/>
    <property type="match status" value="1"/>
</dbReference>
<reference evidence="10" key="1">
    <citation type="journal article" date="2019" name="Sci. Rep.">
        <title>Draft genome of Tanacetum cinerariifolium, the natural source of mosquito coil.</title>
        <authorList>
            <person name="Yamashiro T."/>
            <person name="Shiraishi A."/>
            <person name="Satake H."/>
            <person name="Nakayama K."/>
        </authorList>
    </citation>
    <scope>NUCLEOTIDE SEQUENCE</scope>
</reference>
<dbReference type="SMART" id="SM00304">
    <property type="entry name" value="HAMP"/>
    <property type="match status" value="1"/>
</dbReference>
<dbReference type="EMBL" id="BKCJ010000002">
    <property type="protein sequence ID" value="GEU28198.1"/>
    <property type="molecule type" value="Genomic_DNA"/>
</dbReference>